<proteinExistence type="inferred from homology"/>
<comment type="similarity">
    <text evidence="2">Belongs to the MotA family.</text>
</comment>
<evidence type="ECO:0000313" key="11">
    <source>
        <dbReference type="EMBL" id="SNR78085.1"/>
    </source>
</evidence>
<dbReference type="Pfam" id="PF01618">
    <property type="entry name" value="MotA_ExbB"/>
    <property type="match status" value="1"/>
</dbReference>
<evidence type="ECO:0000256" key="6">
    <source>
        <dbReference type="ARBA" id="ARBA00022779"/>
    </source>
</evidence>
<keyword evidence="3" id="KW-0813">Transport</keyword>
<evidence type="ECO:0000256" key="7">
    <source>
        <dbReference type="ARBA" id="ARBA00022989"/>
    </source>
</evidence>
<dbReference type="GO" id="GO:0071978">
    <property type="term" value="P:bacterial-type flagellum-dependent swarming motility"/>
    <property type="evidence" value="ECO:0007669"/>
    <property type="project" value="InterPro"/>
</dbReference>
<keyword evidence="7 9" id="KW-1133">Transmembrane helix</keyword>
<dbReference type="InterPro" id="IPR002898">
    <property type="entry name" value="MotA_ExbB_proton_chnl"/>
</dbReference>
<dbReference type="PANTHER" id="PTHR30433">
    <property type="entry name" value="CHEMOTAXIS PROTEIN MOTA"/>
    <property type="match status" value="1"/>
</dbReference>
<feature type="transmembrane region" description="Helical" evidence="9">
    <location>
        <begin position="7"/>
        <end position="30"/>
    </location>
</feature>
<evidence type="ECO:0000256" key="1">
    <source>
        <dbReference type="ARBA" id="ARBA00004651"/>
    </source>
</evidence>
<dbReference type="RefSeq" id="WP_089323086.1">
    <property type="nucleotide sequence ID" value="NZ_FZOB01000006.1"/>
</dbReference>
<evidence type="ECO:0000256" key="3">
    <source>
        <dbReference type="ARBA" id="ARBA00022448"/>
    </source>
</evidence>
<dbReference type="PANTHER" id="PTHR30433:SF2">
    <property type="entry name" value="MOTILITY PROTEIN A"/>
    <property type="match status" value="1"/>
</dbReference>
<name>A0A238Z3P4_9BACT</name>
<dbReference type="Proteomes" id="UP000198405">
    <property type="component" value="Unassembled WGS sequence"/>
</dbReference>
<dbReference type="InterPro" id="IPR047055">
    <property type="entry name" value="MotA-like"/>
</dbReference>
<evidence type="ECO:0000256" key="2">
    <source>
        <dbReference type="ARBA" id="ARBA00008038"/>
    </source>
</evidence>
<evidence type="ECO:0000313" key="12">
    <source>
        <dbReference type="Proteomes" id="UP000198405"/>
    </source>
</evidence>
<dbReference type="OrthoDB" id="9806929at2"/>
<evidence type="ECO:0000256" key="8">
    <source>
        <dbReference type="ARBA" id="ARBA00023136"/>
    </source>
</evidence>
<dbReference type="InterPro" id="IPR000540">
    <property type="entry name" value="Flag_MotA_CS"/>
</dbReference>
<evidence type="ECO:0000256" key="9">
    <source>
        <dbReference type="SAM" id="Phobius"/>
    </source>
</evidence>
<feature type="transmembrane region" description="Helical" evidence="9">
    <location>
        <begin position="153"/>
        <end position="171"/>
    </location>
</feature>
<keyword evidence="6" id="KW-0283">Flagellar rotation</keyword>
<dbReference type="AlphaFoldDB" id="A0A238Z3P4"/>
<reference evidence="12" key="1">
    <citation type="submission" date="2017-06" db="EMBL/GenBank/DDBJ databases">
        <authorList>
            <person name="Varghese N."/>
            <person name="Submissions S."/>
        </authorList>
    </citation>
    <scope>NUCLEOTIDE SEQUENCE [LARGE SCALE GENOMIC DNA]</scope>
    <source>
        <strain evidence="12">DSM 15668</strain>
    </source>
</reference>
<organism evidence="11 12">
    <name type="scientific">Desulfurobacterium atlanticum</name>
    <dbReference type="NCBI Taxonomy" id="240169"/>
    <lineage>
        <taxon>Bacteria</taxon>
        <taxon>Pseudomonadati</taxon>
        <taxon>Aquificota</taxon>
        <taxon>Aquificia</taxon>
        <taxon>Desulfurobacteriales</taxon>
        <taxon>Desulfurobacteriaceae</taxon>
        <taxon>Desulfurobacterium</taxon>
    </lineage>
</organism>
<dbReference type="GO" id="GO:0005886">
    <property type="term" value="C:plasma membrane"/>
    <property type="evidence" value="ECO:0007669"/>
    <property type="project" value="UniProtKB-SubCell"/>
</dbReference>
<evidence type="ECO:0000259" key="10">
    <source>
        <dbReference type="Pfam" id="PF01618"/>
    </source>
</evidence>
<feature type="domain" description="MotA/TolQ/ExbB proton channel" evidence="10">
    <location>
        <begin position="106"/>
        <end position="210"/>
    </location>
</feature>
<dbReference type="GO" id="GO:0006935">
    <property type="term" value="P:chemotaxis"/>
    <property type="evidence" value="ECO:0007669"/>
    <property type="project" value="InterPro"/>
</dbReference>
<accession>A0A238Z3P4</accession>
<keyword evidence="5 9" id="KW-0812">Transmembrane</keyword>
<keyword evidence="12" id="KW-1185">Reference proteome</keyword>
<feature type="transmembrane region" description="Helical" evidence="9">
    <location>
        <begin position="36"/>
        <end position="56"/>
    </location>
</feature>
<comment type="subcellular location">
    <subcellularLocation>
        <location evidence="1">Cell membrane</location>
        <topology evidence="1">Multi-pass membrane protein</topology>
    </subcellularLocation>
</comment>
<keyword evidence="8 9" id="KW-0472">Membrane</keyword>
<sequence>MDIATLIGLAAAFLLIIITIVLGGSAGAFINIPSLLITVGGGFSAAMAGFPMGEYIGGLKAFLKALNPGLPDPIETIDFLVDIAKKARKEGILALESSIDEFYSRDPFLGNIMRMLIDGLDMEEINSNAEAAMAQIEQKLSTEAAVWETLGDLFPAFGMIGTLIGLIQMLQNLSDPAALGPGMAVAMITTLYGAILANVLCIPITKKLKYYKELNMTFKEAYLMTAEAIEKGANPNILKQKLGGLFGVELKEE</sequence>
<dbReference type="PROSITE" id="PS01307">
    <property type="entry name" value="MOTA"/>
    <property type="match status" value="1"/>
</dbReference>
<evidence type="ECO:0000256" key="4">
    <source>
        <dbReference type="ARBA" id="ARBA00022475"/>
    </source>
</evidence>
<keyword evidence="4" id="KW-1003">Cell membrane</keyword>
<dbReference type="EMBL" id="FZOB01000006">
    <property type="protein sequence ID" value="SNR78085.1"/>
    <property type="molecule type" value="Genomic_DNA"/>
</dbReference>
<gene>
    <name evidence="11" type="ORF">SAMN06265340_10652</name>
</gene>
<protein>
    <submittedName>
        <fullName evidence="11">Chemotaxis protein MotA</fullName>
    </submittedName>
</protein>
<feature type="transmembrane region" description="Helical" evidence="9">
    <location>
        <begin position="183"/>
        <end position="204"/>
    </location>
</feature>
<evidence type="ECO:0000256" key="5">
    <source>
        <dbReference type="ARBA" id="ARBA00022692"/>
    </source>
</evidence>